<comment type="caution">
    <text evidence="7">The sequence shown here is derived from an EMBL/GenBank/DDBJ whole genome shotgun (WGS) entry which is preliminary data.</text>
</comment>
<protein>
    <recommendedName>
        <fullName evidence="9">MipA/OmpV family protein</fullName>
    </recommendedName>
</protein>
<evidence type="ECO:0000256" key="2">
    <source>
        <dbReference type="ARBA" id="ARBA00005722"/>
    </source>
</evidence>
<evidence type="ECO:0000256" key="1">
    <source>
        <dbReference type="ARBA" id="ARBA00004442"/>
    </source>
</evidence>
<comment type="similarity">
    <text evidence="2">Belongs to the MipA/OmpV family.</text>
</comment>
<sequence length="304" mass="31985">MDPALRPVAQLGWACAVRSLWVLAAVPSMAMAQDPDRTQPSGVPAQAVSAPSDAAAAAPPVRLHYVLGGIASASPDYPGSERRGYGLRPAWAIEYGRFRLSTSRGSALMGHGLGGQESGASATLADGERFQLRAGLRIDQGRDGDESPRLVGLPEVRSTLRLRMSVGYEITRRWSVGLGVSQDLLGREGGGQASVSFGYALPLSDATRLSLGAGLHWADGTYMRTQYGVPTSAAGSSPLPAYIPKAGWYNADAGVEVMHALGRHWVALGGVRVSQLQGAARHSPLTVEPFGYSVSVGLAYRCCR</sequence>
<dbReference type="PANTHER" id="PTHR38776:SF1">
    <property type="entry name" value="MLTA-INTERACTING PROTEIN-RELATED"/>
    <property type="match status" value="1"/>
</dbReference>
<dbReference type="Proteomes" id="UP001501788">
    <property type="component" value="Unassembled WGS sequence"/>
</dbReference>
<reference evidence="8" key="1">
    <citation type="journal article" date="2019" name="Int. J. Syst. Evol. Microbiol.">
        <title>The Global Catalogue of Microorganisms (GCM) 10K type strain sequencing project: providing services to taxonomists for standard genome sequencing and annotation.</title>
        <authorList>
            <consortium name="The Broad Institute Genomics Platform"/>
            <consortium name="The Broad Institute Genome Sequencing Center for Infectious Disease"/>
            <person name="Wu L."/>
            <person name="Ma J."/>
        </authorList>
    </citation>
    <scope>NUCLEOTIDE SEQUENCE [LARGE SCALE GENOMIC DNA]</scope>
    <source>
        <strain evidence="8">JCM 31890</strain>
    </source>
</reference>
<organism evidence="7 8">
    <name type="scientific">Acidovorax lacteus</name>
    <dbReference type="NCBI Taxonomy" id="1924988"/>
    <lineage>
        <taxon>Bacteria</taxon>
        <taxon>Pseudomonadati</taxon>
        <taxon>Pseudomonadota</taxon>
        <taxon>Betaproteobacteria</taxon>
        <taxon>Burkholderiales</taxon>
        <taxon>Comamonadaceae</taxon>
        <taxon>Acidovorax</taxon>
    </lineage>
</organism>
<dbReference type="RefSeq" id="WP_345062740.1">
    <property type="nucleotide sequence ID" value="NZ_BAABEX010000008.1"/>
</dbReference>
<evidence type="ECO:0000256" key="4">
    <source>
        <dbReference type="ARBA" id="ARBA00023136"/>
    </source>
</evidence>
<dbReference type="PANTHER" id="PTHR38776">
    <property type="entry name" value="MLTA-INTERACTING PROTEIN-RELATED"/>
    <property type="match status" value="1"/>
</dbReference>
<proteinExistence type="inferred from homology"/>
<keyword evidence="5" id="KW-0998">Cell outer membrane</keyword>
<name>A0ABP8L638_9BURK</name>
<dbReference type="Pfam" id="PF06629">
    <property type="entry name" value="MipA"/>
    <property type="match status" value="1"/>
</dbReference>
<accession>A0ABP8L638</accession>
<evidence type="ECO:0008006" key="9">
    <source>
        <dbReference type="Google" id="ProtNLM"/>
    </source>
</evidence>
<dbReference type="InterPro" id="IPR010583">
    <property type="entry name" value="MipA"/>
</dbReference>
<evidence type="ECO:0000256" key="6">
    <source>
        <dbReference type="SAM" id="SignalP"/>
    </source>
</evidence>
<evidence type="ECO:0000256" key="3">
    <source>
        <dbReference type="ARBA" id="ARBA00022729"/>
    </source>
</evidence>
<keyword evidence="4" id="KW-0472">Membrane</keyword>
<feature type="signal peptide" evidence="6">
    <location>
        <begin position="1"/>
        <end position="32"/>
    </location>
</feature>
<evidence type="ECO:0000256" key="5">
    <source>
        <dbReference type="ARBA" id="ARBA00023237"/>
    </source>
</evidence>
<evidence type="ECO:0000313" key="7">
    <source>
        <dbReference type="EMBL" id="GAA4422944.1"/>
    </source>
</evidence>
<comment type="subcellular location">
    <subcellularLocation>
        <location evidence="1">Cell outer membrane</location>
    </subcellularLocation>
</comment>
<feature type="chain" id="PRO_5046060965" description="MipA/OmpV family protein" evidence="6">
    <location>
        <begin position="33"/>
        <end position="304"/>
    </location>
</feature>
<keyword evidence="8" id="KW-1185">Reference proteome</keyword>
<keyword evidence="3 6" id="KW-0732">Signal</keyword>
<gene>
    <name evidence="7" type="ORF">GCM10023090_14640</name>
</gene>
<dbReference type="EMBL" id="BAABEX010000008">
    <property type="protein sequence ID" value="GAA4422944.1"/>
    <property type="molecule type" value="Genomic_DNA"/>
</dbReference>
<evidence type="ECO:0000313" key="8">
    <source>
        <dbReference type="Proteomes" id="UP001501788"/>
    </source>
</evidence>